<evidence type="ECO:0000313" key="2">
    <source>
        <dbReference type="Proteomes" id="UP001060215"/>
    </source>
</evidence>
<comment type="caution">
    <text evidence="1">The sequence shown here is derived from an EMBL/GenBank/DDBJ whole genome shotgun (WGS) entry which is preliminary data.</text>
</comment>
<protein>
    <submittedName>
        <fullName evidence="1">Uncharacterized protein</fullName>
    </submittedName>
</protein>
<evidence type="ECO:0000313" key="1">
    <source>
        <dbReference type="EMBL" id="KAI7983786.1"/>
    </source>
</evidence>
<gene>
    <name evidence="1" type="ORF">LOK49_LG15G00891</name>
</gene>
<dbReference type="Proteomes" id="UP001060215">
    <property type="component" value="Chromosome 11"/>
</dbReference>
<organism evidence="1 2">
    <name type="scientific">Camellia lanceoleosa</name>
    <dbReference type="NCBI Taxonomy" id="1840588"/>
    <lineage>
        <taxon>Eukaryota</taxon>
        <taxon>Viridiplantae</taxon>
        <taxon>Streptophyta</taxon>
        <taxon>Embryophyta</taxon>
        <taxon>Tracheophyta</taxon>
        <taxon>Spermatophyta</taxon>
        <taxon>Magnoliopsida</taxon>
        <taxon>eudicotyledons</taxon>
        <taxon>Gunneridae</taxon>
        <taxon>Pentapetalae</taxon>
        <taxon>asterids</taxon>
        <taxon>Ericales</taxon>
        <taxon>Theaceae</taxon>
        <taxon>Camellia</taxon>
    </lineage>
</organism>
<reference evidence="1 2" key="1">
    <citation type="journal article" date="2022" name="Plant J.">
        <title>Chromosome-level genome of Camellia lanceoleosa provides a valuable resource for understanding genome evolution and self-incompatibility.</title>
        <authorList>
            <person name="Gong W."/>
            <person name="Xiao S."/>
            <person name="Wang L."/>
            <person name="Liao Z."/>
            <person name="Chang Y."/>
            <person name="Mo W."/>
            <person name="Hu G."/>
            <person name="Li W."/>
            <person name="Zhao G."/>
            <person name="Zhu H."/>
            <person name="Hu X."/>
            <person name="Ji K."/>
            <person name="Xiang X."/>
            <person name="Song Q."/>
            <person name="Yuan D."/>
            <person name="Jin S."/>
            <person name="Zhang L."/>
        </authorList>
    </citation>
    <scope>NUCLEOTIDE SEQUENCE [LARGE SCALE GENOMIC DNA]</scope>
    <source>
        <strain evidence="1">SQ_2022a</strain>
    </source>
</reference>
<proteinExistence type="predicted"/>
<dbReference type="EMBL" id="CM045768">
    <property type="protein sequence ID" value="KAI7983786.1"/>
    <property type="molecule type" value="Genomic_DNA"/>
</dbReference>
<name>A0ACC0F4Y0_9ERIC</name>
<sequence length="151" mass="16365">MDWDTTIQSLKQDGLGRRLNLLYGERYLGQRTLVLDGPHEGGLIQSIGPSNEASCSRGKEILGCHYAGNWVVEHVNGPPHKRRLMDSNHNKIVAYFSEGVAEVEGGFGEMGVNIHDVGGVSDSVVIVSPVGRRRRKIQCGLANCGLIAGLE</sequence>
<keyword evidence="2" id="KW-1185">Reference proteome</keyword>
<accession>A0ACC0F4Y0</accession>